<evidence type="ECO:0000313" key="1">
    <source>
        <dbReference type="EMBL" id="CAF4645404.1"/>
    </source>
</evidence>
<dbReference type="AlphaFoldDB" id="A0A8S2ZKZ2"/>
<dbReference type="Proteomes" id="UP000681720">
    <property type="component" value="Unassembled WGS sequence"/>
</dbReference>
<comment type="caution">
    <text evidence="1">The sequence shown here is derived from an EMBL/GenBank/DDBJ whole genome shotgun (WGS) entry which is preliminary data.</text>
</comment>
<sequence>VPIQIPACAPQQQQPLQVTQYVQDIYPPAQVYTSQGPAGYAGQNSLIQQSSFNSQPMVVLRQGLNILSSASSSQIQPQVIQRLPSGELVQRPLNTGSGGFQAVYL</sequence>
<gene>
    <name evidence="1" type="ORF">GIL414_LOCUS40818</name>
</gene>
<proteinExistence type="predicted"/>
<organism evidence="1 2">
    <name type="scientific">Rotaria magnacalcarata</name>
    <dbReference type="NCBI Taxonomy" id="392030"/>
    <lineage>
        <taxon>Eukaryota</taxon>
        <taxon>Metazoa</taxon>
        <taxon>Spiralia</taxon>
        <taxon>Gnathifera</taxon>
        <taxon>Rotifera</taxon>
        <taxon>Eurotatoria</taxon>
        <taxon>Bdelloidea</taxon>
        <taxon>Philodinida</taxon>
        <taxon>Philodinidae</taxon>
        <taxon>Rotaria</taxon>
    </lineage>
</organism>
<reference evidence="1" key="1">
    <citation type="submission" date="2021-02" db="EMBL/GenBank/DDBJ databases">
        <authorList>
            <person name="Nowell W R."/>
        </authorList>
    </citation>
    <scope>NUCLEOTIDE SEQUENCE</scope>
</reference>
<protein>
    <submittedName>
        <fullName evidence="1">Uncharacterized protein</fullName>
    </submittedName>
</protein>
<accession>A0A8S2ZKZ2</accession>
<name>A0A8S2ZKZ2_9BILA</name>
<dbReference type="EMBL" id="CAJOBJ010114060">
    <property type="protein sequence ID" value="CAF4645404.1"/>
    <property type="molecule type" value="Genomic_DNA"/>
</dbReference>
<feature type="non-terminal residue" evidence="1">
    <location>
        <position position="105"/>
    </location>
</feature>
<evidence type="ECO:0000313" key="2">
    <source>
        <dbReference type="Proteomes" id="UP000681720"/>
    </source>
</evidence>